<protein>
    <submittedName>
        <fullName evidence="1">Uncharacterized protein</fullName>
    </submittedName>
</protein>
<reference evidence="1" key="1">
    <citation type="journal article" date="2014" name="Front. Microbiol.">
        <title>High frequency of phylogenetically diverse reductive dehalogenase-homologous genes in deep subseafloor sedimentary metagenomes.</title>
        <authorList>
            <person name="Kawai M."/>
            <person name="Futagami T."/>
            <person name="Toyoda A."/>
            <person name="Takaki Y."/>
            <person name="Nishi S."/>
            <person name="Hori S."/>
            <person name="Arai W."/>
            <person name="Tsubouchi T."/>
            <person name="Morono Y."/>
            <person name="Uchiyama I."/>
            <person name="Ito T."/>
            <person name="Fujiyama A."/>
            <person name="Inagaki F."/>
            <person name="Takami H."/>
        </authorList>
    </citation>
    <scope>NUCLEOTIDE SEQUENCE</scope>
    <source>
        <strain evidence="1">Expedition CK06-06</strain>
    </source>
</reference>
<dbReference type="EMBL" id="BARS01002574">
    <property type="protein sequence ID" value="GAF69529.1"/>
    <property type="molecule type" value="Genomic_DNA"/>
</dbReference>
<dbReference type="AlphaFoldDB" id="X0RL40"/>
<evidence type="ECO:0000313" key="1">
    <source>
        <dbReference type="EMBL" id="GAF69529.1"/>
    </source>
</evidence>
<gene>
    <name evidence="1" type="ORF">S01H1_04923</name>
</gene>
<comment type="caution">
    <text evidence="1">The sequence shown here is derived from an EMBL/GenBank/DDBJ whole genome shotgun (WGS) entry which is preliminary data.</text>
</comment>
<name>X0RL40_9ZZZZ</name>
<organism evidence="1">
    <name type="scientific">marine sediment metagenome</name>
    <dbReference type="NCBI Taxonomy" id="412755"/>
    <lineage>
        <taxon>unclassified sequences</taxon>
        <taxon>metagenomes</taxon>
        <taxon>ecological metagenomes</taxon>
    </lineage>
</organism>
<proteinExistence type="predicted"/>
<accession>X0RL40</accession>
<sequence>MYEEGLVTDQTGLPLLVRTGGRRLLRGSDVKEGGLESQFYFFDTKSGTIVEASRDTPALGEVGSV</sequence>